<protein>
    <submittedName>
        <fullName evidence="1">Uncharacterized protein</fullName>
    </submittedName>
</protein>
<accession>A0A382W5S2</accession>
<organism evidence="1">
    <name type="scientific">marine metagenome</name>
    <dbReference type="NCBI Taxonomy" id="408172"/>
    <lineage>
        <taxon>unclassified sequences</taxon>
        <taxon>metagenomes</taxon>
        <taxon>ecological metagenomes</taxon>
    </lineage>
</organism>
<sequence>MTCLVVGQNKKLTPSQVAPPPQWGQGQPLLLQWWRVVLG</sequence>
<feature type="non-terminal residue" evidence="1">
    <location>
        <position position="39"/>
    </location>
</feature>
<reference evidence="1" key="1">
    <citation type="submission" date="2018-05" db="EMBL/GenBank/DDBJ databases">
        <authorList>
            <person name="Lanie J.A."/>
            <person name="Ng W.-L."/>
            <person name="Kazmierczak K.M."/>
            <person name="Andrzejewski T.M."/>
            <person name="Davidsen T.M."/>
            <person name="Wayne K.J."/>
            <person name="Tettelin H."/>
            <person name="Glass J.I."/>
            <person name="Rusch D."/>
            <person name="Podicherti R."/>
            <person name="Tsui H.-C.T."/>
            <person name="Winkler M.E."/>
        </authorList>
    </citation>
    <scope>NUCLEOTIDE SEQUENCE</scope>
</reference>
<proteinExistence type="predicted"/>
<dbReference type="EMBL" id="UINC01156973">
    <property type="protein sequence ID" value="SVD53695.1"/>
    <property type="molecule type" value="Genomic_DNA"/>
</dbReference>
<evidence type="ECO:0000313" key="1">
    <source>
        <dbReference type="EMBL" id="SVD53695.1"/>
    </source>
</evidence>
<name>A0A382W5S2_9ZZZZ</name>
<dbReference type="AlphaFoldDB" id="A0A382W5S2"/>
<gene>
    <name evidence="1" type="ORF">METZ01_LOCUS406549</name>
</gene>